<dbReference type="EMBL" id="KV417516">
    <property type="protein sequence ID" value="KZP26104.1"/>
    <property type="molecule type" value="Genomic_DNA"/>
</dbReference>
<feature type="compositionally biased region" description="Low complexity" evidence="1">
    <location>
        <begin position="93"/>
        <end position="113"/>
    </location>
</feature>
<dbReference type="AlphaFoldDB" id="A0A166PHN9"/>
<sequence>MKGTMDAAELTRWIRFAAKGGIGKCTATKDCRGGRRRSHVSQGESHIDDAVTVLMEIPQRTDLYHGYREVGRCERHDVRVHPKLKKPVMTKHSSTPISKASASTTSPSPSFIPTDDHNTSSPRYASFISSPPPMAIVEVPPPLAVLALSSEYQMASGTSSASDLALGTPVHTPLRDGVRRQVLCLTQIMKTAA</sequence>
<evidence type="ECO:0000256" key="1">
    <source>
        <dbReference type="SAM" id="MobiDB-lite"/>
    </source>
</evidence>
<proteinExistence type="predicted"/>
<protein>
    <submittedName>
        <fullName evidence="2">Uncharacterized protein</fullName>
    </submittedName>
</protein>
<keyword evidence="3" id="KW-1185">Reference proteome</keyword>
<name>A0A166PHN9_9AGAM</name>
<reference evidence="2 3" key="1">
    <citation type="journal article" date="2016" name="Mol. Biol. Evol.">
        <title>Comparative Genomics of Early-Diverging Mushroom-Forming Fungi Provides Insights into the Origins of Lignocellulose Decay Capabilities.</title>
        <authorList>
            <person name="Nagy L.G."/>
            <person name="Riley R."/>
            <person name="Tritt A."/>
            <person name="Adam C."/>
            <person name="Daum C."/>
            <person name="Floudas D."/>
            <person name="Sun H."/>
            <person name="Yadav J.S."/>
            <person name="Pangilinan J."/>
            <person name="Larsson K.H."/>
            <person name="Matsuura K."/>
            <person name="Barry K."/>
            <person name="Labutti K."/>
            <person name="Kuo R."/>
            <person name="Ohm R.A."/>
            <person name="Bhattacharya S.S."/>
            <person name="Shirouzu T."/>
            <person name="Yoshinaga Y."/>
            <person name="Martin F.M."/>
            <person name="Grigoriev I.V."/>
            <person name="Hibbett D.S."/>
        </authorList>
    </citation>
    <scope>NUCLEOTIDE SEQUENCE [LARGE SCALE GENOMIC DNA]</scope>
    <source>
        <strain evidence="2 3">CBS 109695</strain>
    </source>
</reference>
<organism evidence="2 3">
    <name type="scientific">Athelia psychrophila</name>
    <dbReference type="NCBI Taxonomy" id="1759441"/>
    <lineage>
        <taxon>Eukaryota</taxon>
        <taxon>Fungi</taxon>
        <taxon>Dikarya</taxon>
        <taxon>Basidiomycota</taxon>
        <taxon>Agaricomycotina</taxon>
        <taxon>Agaricomycetes</taxon>
        <taxon>Agaricomycetidae</taxon>
        <taxon>Atheliales</taxon>
        <taxon>Atheliaceae</taxon>
        <taxon>Athelia</taxon>
    </lineage>
</organism>
<dbReference type="OrthoDB" id="159449at2759"/>
<feature type="region of interest" description="Disordered" evidence="1">
    <location>
        <begin position="87"/>
        <end position="118"/>
    </location>
</feature>
<evidence type="ECO:0000313" key="2">
    <source>
        <dbReference type="EMBL" id="KZP26104.1"/>
    </source>
</evidence>
<gene>
    <name evidence="2" type="ORF">FIBSPDRAFT_356910</name>
</gene>
<dbReference type="Proteomes" id="UP000076532">
    <property type="component" value="Unassembled WGS sequence"/>
</dbReference>
<evidence type="ECO:0000313" key="3">
    <source>
        <dbReference type="Proteomes" id="UP000076532"/>
    </source>
</evidence>
<accession>A0A166PHN9</accession>